<dbReference type="PROSITE" id="PS00107">
    <property type="entry name" value="PROTEIN_KINASE_ATP"/>
    <property type="match status" value="1"/>
</dbReference>
<dbReference type="GO" id="GO:0004674">
    <property type="term" value="F:protein serine/threonine kinase activity"/>
    <property type="evidence" value="ECO:0007669"/>
    <property type="project" value="UniProtKB-KW"/>
</dbReference>
<feature type="domain" description="Protein kinase" evidence="5">
    <location>
        <begin position="44"/>
        <end position="320"/>
    </location>
</feature>
<protein>
    <submittedName>
        <fullName evidence="6">Meiosis-specific serine/threonine-protein kinase mek1</fullName>
    </submittedName>
</protein>
<comment type="caution">
    <text evidence="6">The sequence shown here is derived from an EMBL/GenBank/DDBJ whole genome shotgun (WGS) entry which is preliminary data.</text>
</comment>
<sequence length="338" mass="38479">MHGDILQLPSSQKFTCIHSLQVSKDDIDLFHSHKVSEQALGRWLVTSHSLGSGSFATVRLAMDTSQSAHRQVACKTLKRKSSDKRSSVVKEAQILGALNHPNINRVFDVVTDQKFIHIFLELCTGGDLFSYISHYESTGYRLCEGEAQYIMYQLLQGLEYLHERLISHRDLKPENILLFSPGPYPRIQIADFGLARPKSYQETFNVCGTVPYLPPEGIMALDNKLMGYVGIPADCWSAGVVMYLMLCSVVIESHDKESQYWLSSQRNDEVVKRRIIDGDVDFHPEIWESIPDAEALCQWLLSPDPQKRATVYDAQNSKWIKCDLLELKTAYQNRMNSF</sequence>
<proteinExistence type="inferred from homology"/>
<dbReference type="Pfam" id="PF00069">
    <property type="entry name" value="Pkinase"/>
    <property type="match status" value="1"/>
</dbReference>
<name>A0A4R0R2K7_9APHY</name>
<keyword evidence="6" id="KW-0808">Transferase</keyword>
<keyword evidence="7" id="KW-1185">Reference proteome</keyword>
<dbReference type="InterPro" id="IPR000719">
    <property type="entry name" value="Prot_kinase_dom"/>
</dbReference>
<comment type="similarity">
    <text evidence="4">Belongs to the protein kinase superfamily.</text>
</comment>
<dbReference type="STRING" id="92696.A0A4R0R2K7"/>
<dbReference type="Gene3D" id="1.10.510.10">
    <property type="entry name" value="Transferase(Phosphotransferase) domain 1"/>
    <property type="match status" value="1"/>
</dbReference>
<keyword evidence="6" id="KW-0418">Kinase</keyword>
<dbReference type="PANTHER" id="PTHR24347">
    <property type="entry name" value="SERINE/THREONINE-PROTEIN KINASE"/>
    <property type="match status" value="1"/>
</dbReference>
<evidence type="ECO:0000256" key="3">
    <source>
        <dbReference type="PROSITE-ProRule" id="PRU10141"/>
    </source>
</evidence>
<dbReference type="GO" id="GO:0005524">
    <property type="term" value="F:ATP binding"/>
    <property type="evidence" value="ECO:0007669"/>
    <property type="project" value="UniProtKB-UniRule"/>
</dbReference>
<evidence type="ECO:0000259" key="5">
    <source>
        <dbReference type="PROSITE" id="PS50011"/>
    </source>
</evidence>
<dbReference type="SMART" id="SM00220">
    <property type="entry name" value="S_TKc"/>
    <property type="match status" value="1"/>
</dbReference>
<evidence type="ECO:0000313" key="6">
    <source>
        <dbReference type="EMBL" id="TCD61301.1"/>
    </source>
</evidence>
<evidence type="ECO:0000256" key="2">
    <source>
        <dbReference type="ARBA" id="ARBA00022840"/>
    </source>
</evidence>
<dbReference type="PROSITE" id="PS50011">
    <property type="entry name" value="PROTEIN_KINASE_DOM"/>
    <property type="match status" value="1"/>
</dbReference>
<keyword evidence="2 3" id="KW-0067">ATP-binding</keyword>
<gene>
    <name evidence="6" type="primary">MEK1</name>
    <name evidence="6" type="ORF">EIP91_008651</name>
</gene>
<organism evidence="6 7">
    <name type="scientific">Steccherinum ochraceum</name>
    <dbReference type="NCBI Taxonomy" id="92696"/>
    <lineage>
        <taxon>Eukaryota</taxon>
        <taxon>Fungi</taxon>
        <taxon>Dikarya</taxon>
        <taxon>Basidiomycota</taxon>
        <taxon>Agaricomycotina</taxon>
        <taxon>Agaricomycetes</taxon>
        <taxon>Polyporales</taxon>
        <taxon>Steccherinaceae</taxon>
        <taxon>Steccherinum</taxon>
    </lineage>
</organism>
<dbReference type="SUPFAM" id="SSF56112">
    <property type="entry name" value="Protein kinase-like (PK-like)"/>
    <property type="match status" value="1"/>
</dbReference>
<dbReference type="InterPro" id="IPR011009">
    <property type="entry name" value="Kinase-like_dom_sf"/>
</dbReference>
<keyword evidence="4" id="KW-0723">Serine/threonine-protein kinase</keyword>
<dbReference type="InterPro" id="IPR017441">
    <property type="entry name" value="Protein_kinase_ATP_BS"/>
</dbReference>
<feature type="binding site" evidence="3">
    <location>
        <position position="75"/>
    </location>
    <ligand>
        <name>ATP</name>
        <dbReference type="ChEBI" id="CHEBI:30616"/>
    </ligand>
</feature>
<dbReference type="AlphaFoldDB" id="A0A4R0R2K7"/>
<evidence type="ECO:0000256" key="4">
    <source>
        <dbReference type="RuleBase" id="RU000304"/>
    </source>
</evidence>
<dbReference type="Proteomes" id="UP000292702">
    <property type="component" value="Unassembled WGS sequence"/>
</dbReference>
<evidence type="ECO:0000313" key="7">
    <source>
        <dbReference type="Proteomes" id="UP000292702"/>
    </source>
</evidence>
<dbReference type="InterPro" id="IPR008271">
    <property type="entry name" value="Ser/Thr_kinase_AS"/>
</dbReference>
<keyword evidence="1 3" id="KW-0547">Nucleotide-binding</keyword>
<accession>A0A4R0R2K7</accession>
<evidence type="ECO:0000256" key="1">
    <source>
        <dbReference type="ARBA" id="ARBA00022741"/>
    </source>
</evidence>
<dbReference type="PROSITE" id="PS00108">
    <property type="entry name" value="PROTEIN_KINASE_ST"/>
    <property type="match status" value="1"/>
</dbReference>
<reference evidence="6 7" key="1">
    <citation type="submission" date="2018-11" db="EMBL/GenBank/DDBJ databases">
        <title>Genome assembly of Steccherinum ochraceum LE-BIN_3174, the white-rot fungus of the Steccherinaceae family (The Residual Polyporoid clade, Polyporales, Basidiomycota).</title>
        <authorList>
            <person name="Fedorova T.V."/>
            <person name="Glazunova O.A."/>
            <person name="Landesman E.O."/>
            <person name="Moiseenko K.V."/>
            <person name="Psurtseva N.V."/>
            <person name="Savinova O.S."/>
            <person name="Shakhova N.V."/>
            <person name="Tyazhelova T.V."/>
            <person name="Vasina D.V."/>
        </authorList>
    </citation>
    <scope>NUCLEOTIDE SEQUENCE [LARGE SCALE GENOMIC DNA]</scope>
    <source>
        <strain evidence="6 7">LE-BIN_3174</strain>
    </source>
</reference>
<dbReference type="EMBL" id="RWJN01000481">
    <property type="protein sequence ID" value="TCD61301.1"/>
    <property type="molecule type" value="Genomic_DNA"/>
</dbReference>
<dbReference type="OrthoDB" id="40902at2759"/>